<comment type="caution">
    <text evidence="1">The sequence shown here is derived from an EMBL/GenBank/DDBJ whole genome shotgun (WGS) entry which is preliminary data.</text>
</comment>
<accession>A0ACC2ALH5</accession>
<dbReference type="EMBL" id="CM055112">
    <property type="protein sequence ID" value="KAJ7518408.1"/>
    <property type="molecule type" value="Genomic_DNA"/>
</dbReference>
<proteinExistence type="predicted"/>
<gene>
    <name evidence="1" type="ORF">O6H91_21G067500</name>
</gene>
<evidence type="ECO:0000313" key="1">
    <source>
        <dbReference type="EMBL" id="KAJ7518408.1"/>
    </source>
</evidence>
<sequence length="848" mass="95241">MFAYKHGYLSDLLWQKQSLRHLHLDRLPKPFPLKERSKENRAHRHQLGIRSGDKQREALREKVNALDYQKKFPNSTAYGLLLRECSSQKALPEGRRVHAHIIRAGLEQDTFLANLLLTMYSKCNDMEHAFSIFDSLQNKNVFSWTAIIGACLEHENDEEALRLFQKMLHQGLKPDQVTFVVALGACSTRDALSKGKLIHDLIVAGGFESNVIVGTALVNMYARCGNLEVARQLFDQMPERNVVSWNAMISSYAQNGQSKEAIQLFHKMQSTGLKPNKVTFVNVITACSDSGDLVNGRAMHKLLSEKGLESDLVIGTALVNLYGKYGALEDAKHIFEKLTPKDVILWNAMITAYVEGGHRTEAFQLFRLMQQQRMEPDKVTYLNILDACQTSADLSQGQKLHGQIAKRGCGADIVVKTALVGMYSRCGSLEDARKLFKELPERDTIACTAMIGVYVQHGHAKEALQLYGEMKREGVYLDKVATMSILDACASLSALEDGKRVHEYIVKREWTSVAVVKTALINMYSKCGSLKDARLVFDNMSERTTVSWSAIIGASSQHGQGEEVLYLFGQMQQEGFKFDEVTLLSVLSACSHSGLMDEGHQYFASVDHPSLTVDHYCCMIDLLGRAGRLDEADKLIRGISFQSDALLWMTLLGASRIHGDMERGKCAAERLLELDPQNASAHVVLSNIYAAAGKWKDVAKVRSLMEGKGIKKEPGHSLIEVNSTVHEFVVGDKSHPQTFEIYQELERLIWQIKSVGYVPDLNLVLHDVEGEQKEDMILYHSEKLAIAFGLISLPQEIPIRIVKNLRVCADCHTAIKFISRVVDREIFVRDARRFHHFWDGACSCGDYW</sequence>
<reference evidence="2" key="1">
    <citation type="journal article" date="2024" name="Proc. Natl. Acad. Sci. U.S.A.">
        <title>Extraordinary preservation of gene collinearity over three hundred million years revealed in homosporous lycophytes.</title>
        <authorList>
            <person name="Li C."/>
            <person name="Wickell D."/>
            <person name="Kuo L.Y."/>
            <person name="Chen X."/>
            <person name="Nie B."/>
            <person name="Liao X."/>
            <person name="Peng D."/>
            <person name="Ji J."/>
            <person name="Jenkins J."/>
            <person name="Williams M."/>
            <person name="Shu S."/>
            <person name="Plott C."/>
            <person name="Barry K."/>
            <person name="Rajasekar S."/>
            <person name="Grimwood J."/>
            <person name="Han X."/>
            <person name="Sun S."/>
            <person name="Hou Z."/>
            <person name="He W."/>
            <person name="Dai G."/>
            <person name="Sun C."/>
            <person name="Schmutz J."/>
            <person name="Leebens-Mack J.H."/>
            <person name="Li F.W."/>
            <person name="Wang L."/>
        </authorList>
    </citation>
    <scope>NUCLEOTIDE SEQUENCE [LARGE SCALE GENOMIC DNA]</scope>
    <source>
        <strain evidence="2">cv. PW_Plant_1</strain>
    </source>
</reference>
<dbReference type="Proteomes" id="UP001162992">
    <property type="component" value="Chromosome 21"/>
</dbReference>
<keyword evidence="2" id="KW-1185">Reference proteome</keyword>
<evidence type="ECO:0000313" key="2">
    <source>
        <dbReference type="Proteomes" id="UP001162992"/>
    </source>
</evidence>
<name>A0ACC2ALH5_DIPCM</name>
<organism evidence="1 2">
    <name type="scientific">Diphasiastrum complanatum</name>
    <name type="common">Issler's clubmoss</name>
    <name type="synonym">Lycopodium complanatum</name>
    <dbReference type="NCBI Taxonomy" id="34168"/>
    <lineage>
        <taxon>Eukaryota</taxon>
        <taxon>Viridiplantae</taxon>
        <taxon>Streptophyta</taxon>
        <taxon>Embryophyta</taxon>
        <taxon>Tracheophyta</taxon>
        <taxon>Lycopodiopsida</taxon>
        <taxon>Lycopodiales</taxon>
        <taxon>Lycopodiaceae</taxon>
        <taxon>Lycopodioideae</taxon>
        <taxon>Diphasiastrum</taxon>
    </lineage>
</organism>
<protein>
    <submittedName>
        <fullName evidence="1">Uncharacterized protein</fullName>
    </submittedName>
</protein>